<evidence type="ECO:0000313" key="3">
    <source>
        <dbReference type="Proteomes" id="UP000011932"/>
    </source>
</evidence>
<dbReference type="HOGENOM" id="CLU_251888_0_0_5"/>
<reference evidence="2 3" key="1">
    <citation type="journal article" date="2013" name="ISME J.">
        <title>By their genes ye shall know them: genomic signatures of predatory bacteria.</title>
        <authorList>
            <person name="Pasternak Z."/>
            <person name="Pietrokovski S."/>
            <person name="Rotem O."/>
            <person name="Gophna U."/>
            <person name="Lurie-Weinberger M.N."/>
            <person name="Jurkevitch E."/>
        </authorList>
    </citation>
    <scope>NUCLEOTIDE SEQUENCE [LARGE SCALE GENOMIC DNA]</scope>
    <source>
        <strain evidence="2">EPB</strain>
    </source>
</reference>
<dbReference type="InterPro" id="IPR051200">
    <property type="entry name" value="Host-pathogen_enzymatic-act"/>
</dbReference>
<dbReference type="InterPro" id="IPR011044">
    <property type="entry name" value="Quino_amine_DH_bsu"/>
</dbReference>
<dbReference type="InterPro" id="IPR013211">
    <property type="entry name" value="LVIVD"/>
</dbReference>
<dbReference type="PATRIC" id="fig|349215.9.peg.2237"/>
<organism evidence="2 3">
    <name type="scientific">Micavibrio aeruginosavorus EPB</name>
    <dbReference type="NCBI Taxonomy" id="349215"/>
    <lineage>
        <taxon>Bacteria</taxon>
        <taxon>Pseudomonadati</taxon>
        <taxon>Bdellovibrionota</taxon>
        <taxon>Bdellovibrionia</taxon>
        <taxon>Bdellovibrionales</taxon>
        <taxon>Pseudobdellovibrionaceae</taxon>
        <taxon>Micavibrio</taxon>
    </lineage>
</organism>
<dbReference type="InterPro" id="IPR011048">
    <property type="entry name" value="Haem_d1_sf"/>
</dbReference>
<dbReference type="PANTHER" id="PTHR47197:SF3">
    <property type="entry name" value="DIHYDRO-HEME D1 DEHYDROGENASE"/>
    <property type="match status" value="1"/>
</dbReference>
<gene>
    <name evidence="2" type="ORF">A11S_2303</name>
</gene>
<name>M4VIS2_9BACT</name>
<evidence type="ECO:0008006" key="4">
    <source>
        <dbReference type="Google" id="ProtNLM"/>
    </source>
</evidence>
<dbReference type="SUPFAM" id="SSF75011">
    <property type="entry name" value="3-carboxy-cis,cis-mucoante lactonizing enzyme"/>
    <property type="match status" value="2"/>
</dbReference>
<evidence type="ECO:0000256" key="1">
    <source>
        <dbReference type="SAM" id="SignalP"/>
    </source>
</evidence>
<dbReference type="OrthoDB" id="8375at2"/>
<dbReference type="InterPro" id="IPR015943">
    <property type="entry name" value="WD40/YVTN_repeat-like_dom_sf"/>
</dbReference>
<dbReference type="EMBL" id="CP003538">
    <property type="protein sequence ID" value="AGH99098.1"/>
    <property type="molecule type" value="Genomic_DNA"/>
</dbReference>
<sequence length="1440" mass="151570">MKQRRKALALAAMAITSIFAIATPRPAYADCTSPAGIAGDIDYSSASKTFLSCDGTSWIDMKRGGTPTLAATLEETDLKLTNPAGVAVSGNYAFVGNEGGSAITVLNVTNLESPSIVTHLVDETLLAGVRHVYVSGNYLYALADNRMVIINVTTPATPTIVGSIEDSTSIGGANASRVFVTGGYAYVTNLSADRFSIFNVSNPASPTLSASLQSSTSLDGASGVFVDGNYAYVANYFDDQVTIINVTNKSSPTVQGSVSSGIQLDSVYSVYVSGNYAYAIPANREALTVIDITNKSSPSILTYYESIFGTASQYIEDPREICGMSGNILFVKTNGTNAIPGVSSFDVSDPANPQFMSRALIGDNGDGDYCHMSGNKLVTTSYYTNNVYTFDTSSKADVDWDATGTVLNPASETLYNAAVSSDGNYLYTVDYPVNGLEGRLYVYDISSPATPTVVTNMWLGNGQCRGIDLNATNSHAFISCNAQMMVVNISTPSSPSIVTTLSDSTNLTAGYEIDVEGNYAYVATEGDRLTIIDITTPATPSVTGSLLDATNLSDASSVHVVGNYAYVTAYNTDRLTIVDITNKASPTVVGSLQDSTNLDTPRDVKVVGNYAYVTAETPDRLNVINVTTKTAPVLAGSVAGLNGAYEVEISGSYAYVTLRYNPGGVAAVNISNPAAPTVSNSQLNDTYIPVGLAIYGTSIFATNSRGEVVSYNIATPTNITFNAAAGHLGTTSGIEDLDTSADGNYLYTVSDTGTPYDVENDRIDIYNISNKSNPTHVGTLRDNANMTTPNSADYDSGYFYVADDGSAALLIYNVSTPASPTYSGKLTGLTGASGVFVSGNYAYVTSCSGDRLSIVNITNKAAPSLSGSVTNATSLNCATDVVVAGNYAYIAASSADALTVVDVTNKSSPSVVGTLSDAVNMPSPIKINISGNYAFLDTYDGNGYISIANISNPTAPTFEGKVTYSNQFFNDPIPLNGGEQIVSPSGWGSLQFFDAADKTDPVHIKYIGVFPINTSGTSSASLTGNYLVTGFNRNSPRDGIAIHEVLTGPVTYRDEAVLNDSSRLKTINDIAMSGSYAFVLSYDTDRLTSIDISDPLNPTIVGTLYGDDDFSNAYSVSIAGNYAYVVDTDTDDLVIIDISTPSAPSVVSSISPGTDPQVVYSDGSYAYILRPSSDSMRIVEVTNPLVPVSRGSYTNSSMNFPESVAVSGNYAYIADRSTSLWIVNATTKTSLSLGAQYTDATYLNNVYKIIISGTLAYVMTSDRITILDITTPTAPTVVGSVQDASKINPSGINVYNNGLFLDANDILHVTSDAGLTLVDVSIPANPRILGNYEQGAFIGGWGTVAAGNYSFVPYEDTFYVFNVTLPITDGACTTEGQLEYKAASHVWRFCDGTTWYTMGPMPGTGGAGCSSPSAAPSALNFTSASGLYQYCDGTNWVDVD</sequence>
<keyword evidence="1" id="KW-0732">Signal</keyword>
<feature type="signal peptide" evidence="1">
    <location>
        <begin position="1"/>
        <end position="22"/>
    </location>
</feature>
<dbReference type="Gene3D" id="2.130.10.10">
    <property type="entry name" value="YVTN repeat-like/Quinoprotein amine dehydrogenase"/>
    <property type="match status" value="4"/>
</dbReference>
<dbReference type="SUPFAM" id="SSF50969">
    <property type="entry name" value="YVTN repeat-like/Quinoprotein amine dehydrogenase"/>
    <property type="match status" value="2"/>
</dbReference>
<dbReference type="Proteomes" id="UP000011932">
    <property type="component" value="Chromosome"/>
</dbReference>
<accession>M4VIS2</accession>
<evidence type="ECO:0000313" key="2">
    <source>
        <dbReference type="EMBL" id="AGH99098.1"/>
    </source>
</evidence>
<dbReference type="Pfam" id="PF08309">
    <property type="entry name" value="LVIVD"/>
    <property type="match status" value="19"/>
</dbReference>
<dbReference type="SUPFAM" id="SSF51004">
    <property type="entry name" value="C-terminal (heme d1) domain of cytochrome cd1-nitrite reductase"/>
    <property type="match status" value="1"/>
</dbReference>
<dbReference type="RefSeq" id="WP_015468607.1">
    <property type="nucleotide sequence ID" value="NC_020812.1"/>
</dbReference>
<dbReference type="KEGG" id="man:A11S_2303"/>
<proteinExistence type="predicted"/>
<protein>
    <recommendedName>
        <fullName evidence="4">LVIVD repeat protein</fullName>
    </recommendedName>
</protein>
<feature type="chain" id="PRO_5004060336" description="LVIVD repeat protein" evidence="1">
    <location>
        <begin position="23"/>
        <end position="1440"/>
    </location>
</feature>
<dbReference type="PANTHER" id="PTHR47197">
    <property type="entry name" value="PROTEIN NIRF"/>
    <property type="match status" value="1"/>
</dbReference>